<dbReference type="RefSeq" id="WP_082647531.1">
    <property type="nucleotide sequence ID" value="NZ_CP031598.1"/>
</dbReference>
<evidence type="ECO:0000256" key="1">
    <source>
        <dbReference type="ARBA" id="ARBA00004651"/>
    </source>
</evidence>
<evidence type="ECO:0000256" key="4">
    <source>
        <dbReference type="ARBA" id="ARBA00022692"/>
    </source>
</evidence>
<comment type="subunit">
    <text evidence="7">The complex comprises the extracytoplasmic solute receptor protein and the two transmembrane proteins.</text>
</comment>
<comment type="function">
    <text evidence="7">Part of the tripartite ATP-independent periplasmic (TRAP) transport system.</text>
</comment>
<evidence type="ECO:0000256" key="5">
    <source>
        <dbReference type="ARBA" id="ARBA00022989"/>
    </source>
</evidence>
<dbReference type="OrthoDB" id="6385730at2"/>
<evidence type="ECO:0000256" key="6">
    <source>
        <dbReference type="ARBA" id="ARBA00023136"/>
    </source>
</evidence>
<evidence type="ECO:0000256" key="2">
    <source>
        <dbReference type="ARBA" id="ARBA00022448"/>
    </source>
</evidence>
<keyword evidence="2 7" id="KW-0813">Transport</keyword>
<feature type="transmembrane region" description="Helical" evidence="7">
    <location>
        <begin position="136"/>
        <end position="155"/>
    </location>
</feature>
<feature type="transmembrane region" description="Helical" evidence="7">
    <location>
        <begin position="52"/>
        <end position="70"/>
    </location>
</feature>
<evidence type="ECO:0000256" key="3">
    <source>
        <dbReference type="ARBA" id="ARBA00022475"/>
    </source>
</evidence>
<comment type="subcellular location">
    <subcellularLocation>
        <location evidence="7">Cell inner membrane</location>
        <topology evidence="7">Multi-pass membrane protein</topology>
    </subcellularLocation>
    <subcellularLocation>
        <location evidence="1">Cell membrane</location>
        <topology evidence="1">Multi-pass membrane protein</topology>
    </subcellularLocation>
</comment>
<evidence type="ECO:0000256" key="7">
    <source>
        <dbReference type="RuleBase" id="RU369079"/>
    </source>
</evidence>
<keyword evidence="5 7" id="KW-1133">Transmembrane helix</keyword>
<evidence type="ECO:0000259" key="8">
    <source>
        <dbReference type="Pfam" id="PF04290"/>
    </source>
</evidence>
<feature type="transmembrane region" description="Helical" evidence="7">
    <location>
        <begin position="90"/>
        <end position="115"/>
    </location>
</feature>
<proteinExistence type="inferred from homology"/>
<dbReference type="GO" id="GO:0022857">
    <property type="term" value="F:transmembrane transporter activity"/>
    <property type="evidence" value="ECO:0007669"/>
    <property type="project" value="UniProtKB-UniRule"/>
</dbReference>
<evidence type="ECO:0000313" key="9">
    <source>
        <dbReference type="EMBL" id="QEW25018.1"/>
    </source>
</evidence>
<reference evidence="9 10" key="1">
    <citation type="submission" date="2018-08" db="EMBL/GenBank/DDBJ databases">
        <title>Genetic Globetrotter - A new plasmid hitch-hiking vast phylogenetic and geographic distances.</title>
        <authorList>
            <person name="Vollmers J."/>
            <person name="Petersen J."/>
        </authorList>
    </citation>
    <scope>NUCLEOTIDE SEQUENCE [LARGE SCALE GENOMIC DNA]</scope>
    <source>
        <strain evidence="9 10">DSM 26383</strain>
    </source>
</reference>
<sequence>MTSLGSGVRKAQTLLENLAMILAGIVLLTMGLIIVTSILGKHLFLRPIPDDLLMVGLLNVAVIVLPLAYVERMRGHITVTVTTDWLGPRVLGALRVLGAVAMAVFFGGIGVMVVGRMPGEITKDAYYDGVLQIPTWPMKAVFGAAILLFVARLILSMVDGVRTMLTGEDDIPPSHPNEEV</sequence>
<protein>
    <recommendedName>
        <fullName evidence="7">TRAP transporter small permease protein</fullName>
    </recommendedName>
</protein>
<accession>A0A5P3A9F4</accession>
<dbReference type="AlphaFoldDB" id="A0A5P3A9F4"/>
<dbReference type="InterPro" id="IPR055348">
    <property type="entry name" value="DctQ"/>
</dbReference>
<gene>
    <name evidence="9" type="ORF">RIdsm_00802</name>
</gene>
<dbReference type="KEGG" id="rid:RIdsm_00802"/>
<keyword evidence="7" id="KW-0997">Cell inner membrane</keyword>
<dbReference type="Proteomes" id="UP000325785">
    <property type="component" value="Chromosome"/>
</dbReference>
<organism evidence="9 10">
    <name type="scientific">Roseovarius indicus</name>
    <dbReference type="NCBI Taxonomy" id="540747"/>
    <lineage>
        <taxon>Bacteria</taxon>
        <taxon>Pseudomonadati</taxon>
        <taxon>Pseudomonadota</taxon>
        <taxon>Alphaproteobacteria</taxon>
        <taxon>Rhodobacterales</taxon>
        <taxon>Roseobacteraceae</taxon>
        <taxon>Roseovarius</taxon>
    </lineage>
</organism>
<dbReference type="EMBL" id="CP031598">
    <property type="protein sequence ID" value="QEW25018.1"/>
    <property type="molecule type" value="Genomic_DNA"/>
</dbReference>
<comment type="similarity">
    <text evidence="7">Belongs to the TRAP transporter small permease family.</text>
</comment>
<name>A0A5P3A9F4_9RHOB</name>
<dbReference type="GO" id="GO:0005886">
    <property type="term" value="C:plasma membrane"/>
    <property type="evidence" value="ECO:0007669"/>
    <property type="project" value="UniProtKB-SubCell"/>
</dbReference>
<dbReference type="Pfam" id="PF04290">
    <property type="entry name" value="DctQ"/>
    <property type="match status" value="1"/>
</dbReference>
<keyword evidence="3" id="KW-1003">Cell membrane</keyword>
<evidence type="ECO:0000313" key="10">
    <source>
        <dbReference type="Proteomes" id="UP000325785"/>
    </source>
</evidence>
<keyword evidence="4 7" id="KW-0812">Transmembrane</keyword>
<feature type="domain" description="Tripartite ATP-independent periplasmic transporters DctQ component" evidence="8">
    <location>
        <begin position="31"/>
        <end position="162"/>
    </location>
</feature>
<feature type="transmembrane region" description="Helical" evidence="7">
    <location>
        <begin position="20"/>
        <end position="40"/>
    </location>
</feature>
<keyword evidence="6 7" id="KW-0472">Membrane</keyword>